<dbReference type="OrthoDB" id="7335506at2"/>
<dbReference type="Gene3D" id="2.70.98.10">
    <property type="match status" value="1"/>
</dbReference>
<dbReference type="SUPFAM" id="SSF74650">
    <property type="entry name" value="Galactose mutarotase-like"/>
    <property type="match status" value="1"/>
</dbReference>
<dbReference type="GO" id="GO:0005975">
    <property type="term" value="P:carbohydrate metabolic process"/>
    <property type="evidence" value="ECO:0007669"/>
    <property type="project" value="InterPro"/>
</dbReference>
<dbReference type="eggNOG" id="ENOG5033PE0">
    <property type="taxonomic scope" value="Bacteria"/>
</dbReference>
<evidence type="ECO:0000313" key="2">
    <source>
        <dbReference type="Proteomes" id="UP000009222"/>
    </source>
</evidence>
<reference evidence="1 2" key="2">
    <citation type="journal article" date="2011" name="ISME J.">
        <title>RNA-seq reveals cooperative metabolic interactions between two termite-gut spirochete species in co-culture.</title>
        <authorList>
            <person name="Rosenthal A.Z."/>
            <person name="Matson E.G."/>
            <person name="Eldar A."/>
            <person name="Leadbetter J.R."/>
        </authorList>
    </citation>
    <scope>NUCLEOTIDE SEQUENCE [LARGE SCALE GENOMIC DNA]</scope>
    <source>
        <strain evidence="2">ATCC BAA-888 / DSM 13862 / ZAS-9</strain>
    </source>
</reference>
<proteinExistence type="predicted"/>
<dbReference type="HOGENOM" id="CLU_658784_0_0_12"/>
<organism evidence="1 2">
    <name type="scientific">Leadbettera azotonutricia (strain ATCC BAA-888 / DSM 13862 / ZAS-9)</name>
    <name type="common">Treponema azotonutricium</name>
    <dbReference type="NCBI Taxonomy" id="545695"/>
    <lineage>
        <taxon>Bacteria</taxon>
        <taxon>Pseudomonadati</taxon>
        <taxon>Spirochaetota</taxon>
        <taxon>Spirochaetia</taxon>
        <taxon>Spirochaetales</taxon>
        <taxon>Breznakiellaceae</taxon>
        <taxon>Leadbettera</taxon>
    </lineage>
</organism>
<gene>
    <name evidence="1" type="ordered locus">TREAZ_1111</name>
</gene>
<name>F5Y783_LEAAZ</name>
<dbReference type="InParanoid" id="F5Y783"/>
<dbReference type="InterPro" id="IPR014718">
    <property type="entry name" value="GH-type_carb-bd"/>
</dbReference>
<dbReference type="GO" id="GO:0030246">
    <property type="term" value="F:carbohydrate binding"/>
    <property type="evidence" value="ECO:0007669"/>
    <property type="project" value="InterPro"/>
</dbReference>
<reference evidence="2" key="1">
    <citation type="submission" date="2009-12" db="EMBL/GenBank/DDBJ databases">
        <title>Complete sequence of Treponema azotonutricium strain ZAS-9.</title>
        <authorList>
            <person name="Tetu S.G."/>
            <person name="Matson E."/>
            <person name="Ren Q."/>
            <person name="Seshadri R."/>
            <person name="Elbourne L."/>
            <person name="Hassan K.A."/>
            <person name="Durkin A."/>
            <person name="Radune D."/>
            <person name="Mohamoud Y."/>
            <person name="Shay R."/>
            <person name="Jin S."/>
            <person name="Zhang X."/>
            <person name="Lucey K."/>
            <person name="Ballor N.R."/>
            <person name="Ottesen E."/>
            <person name="Rosenthal R."/>
            <person name="Allen A."/>
            <person name="Leadbetter J.R."/>
            <person name="Paulsen I.T."/>
        </authorList>
    </citation>
    <scope>NUCLEOTIDE SEQUENCE [LARGE SCALE GENOMIC DNA]</scope>
    <source>
        <strain evidence="2">ATCC BAA-888 / DSM 13862 / ZAS-9</strain>
    </source>
</reference>
<dbReference type="Proteomes" id="UP000009222">
    <property type="component" value="Chromosome"/>
</dbReference>
<dbReference type="InterPro" id="IPR011013">
    <property type="entry name" value="Gal_mutarotase_sf_dom"/>
</dbReference>
<protein>
    <submittedName>
        <fullName evidence="1">Uncharacterized protein</fullName>
    </submittedName>
</protein>
<evidence type="ECO:0000313" key="1">
    <source>
        <dbReference type="EMBL" id="AEF82560.1"/>
    </source>
</evidence>
<dbReference type="EMBL" id="CP001841">
    <property type="protein sequence ID" value="AEF82560.1"/>
    <property type="molecule type" value="Genomic_DNA"/>
</dbReference>
<accession>F5Y783</accession>
<dbReference type="STRING" id="545695.TREAZ_1111"/>
<dbReference type="RefSeq" id="WP_015710879.1">
    <property type="nucleotide sequence ID" value="NC_015577.1"/>
</dbReference>
<dbReference type="AlphaFoldDB" id="F5Y783"/>
<keyword evidence="2" id="KW-1185">Reference proteome</keyword>
<sequence length="417" mass="44815">MPDLAKTTVIRVAELGNREATVLEHDSLKVMVDDIGGMVPELSAPQGKGRLNAHWLPWFRSNSGKPFRDAEDGAFWKASLLYNLAGTFPCAPNFGPGHIIDGVNMPPHGWTGNLAWTFRKSGIDEETGAGWALSTMESPDKTMPLSFKKLDALFPEQGIHYISHTIANKGSADLSICAGWHNTLGAPFLAEGCRISGAADAWMTAPTGSEFDTTTRLAIGAEFPTLKDAPLASGGKTDISRVPGPIGYTDFAAGRINDKAALGWSSMVNPRLKMSYICFFTGPAAAGADDIILRFNNLWMQYGGRPFTPWAAYEGGTDLTYCLGTENSISAFAQGLEYSRQAGQILGAPTTVTIPAGGEKTLRYGAAFTPYEKTVLDEGVSSIEGEANALVCKGRSEYWRINADPLFTGLKTLEKKV</sequence>
<dbReference type="KEGG" id="taz:TREAZ_1111"/>
<dbReference type="GO" id="GO:0003824">
    <property type="term" value="F:catalytic activity"/>
    <property type="evidence" value="ECO:0007669"/>
    <property type="project" value="InterPro"/>
</dbReference>